<dbReference type="EMBL" id="BMQC01000002">
    <property type="protein sequence ID" value="GGK17716.1"/>
    <property type="molecule type" value="Genomic_DNA"/>
</dbReference>
<reference evidence="2" key="2">
    <citation type="submission" date="2020-09" db="EMBL/GenBank/DDBJ databases">
        <authorList>
            <person name="Sun Q."/>
            <person name="Ohkuma M."/>
        </authorList>
    </citation>
    <scope>NUCLEOTIDE SEQUENCE</scope>
    <source>
        <strain evidence="2">JCM 3091</strain>
    </source>
</reference>
<dbReference type="Proteomes" id="UP000662200">
    <property type="component" value="Unassembled WGS sequence"/>
</dbReference>
<proteinExistence type="predicted"/>
<feature type="chain" id="PRO_5035260830" description="Lipoprotein" evidence="1">
    <location>
        <begin position="29"/>
        <end position="259"/>
    </location>
</feature>
<dbReference type="AlphaFoldDB" id="A0A8J3FEX0"/>
<sequence length="259" mass="26865">MDRIDRRLTRPAVLLLASALLATLGACGDGGRGAGQTAGRLRTPQEALRAAAPDQDTAFRYTLSDADSTGAGAREPAAGRGYAEFSPRADGDRLVVQTRFLKVDKDLWTRITASRKITGFDVPSTWLRIDPAKVTRTDLLAEFAGDPTGATALLAHTGEVVGEGAAYRGTVDLVALADPAVVPAETVAALGPAAAAVPFVAEVDDQNRLSRLELKVPAAGRARAYSRVATYSGYGAPDVPAAPAAAADAPGPVYDLLNE</sequence>
<dbReference type="RefSeq" id="WP_189112783.1">
    <property type="nucleotide sequence ID" value="NZ_BMQC01000002.1"/>
</dbReference>
<protein>
    <recommendedName>
        <fullName evidence="4">Lipoprotein</fullName>
    </recommendedName>
</protein>
<accession>A0A8J3FEX0</accession>
<evidence type="ECO:0000313" key="2">
    <source>
        <dbReference type="EMBL" id="GGK17716.1"/>
    </source>
</evidence>
<gene>
    <name evidence="2" type="ORF">GCM10010124_07830</name>
</gene>
<comment type="caution">
    <text evidence="2">The sequence shown here is derived from an EMBL/GenBank/DDBJ whole genome shotgun (WGS) entry which is preliminary data.</text>
</comment>
<evidence type="ECO:0008006" key="4">
    <source>
        <dbReference type="Google" id="ProtNLM"/>
    </source>
</evidence>
<evidence type="ECO:0000313" key="3">
    <source>
        <dbReference type="Proteomes" id="UP000662200"/>
    </source>
</evidence>
<keyword evidence="3" id="KW-1185">Reference proteome</keyword>
<organism evidence="2 3">
    <name type="scientific">Pilimelia terevasa</name>
    <dbReference type="NCBI Taxonomy" id="53372"/>
    <lineage>
        <taxon>Bacteria</taxon>
        <taxon>Bacillati</taxon>
        <taxon>Actinomycetota</taxon>
        <taxon>Actinomycetes</taxon>
        <taxon>Micromonosporales</taxon>
        <taxon>Micromonosporaceae</taxon>
        <taxon>Pilimelia</taxon>
    </lineage>
</organism>
<evidence type="ECO:0000256" key="1">
    <source>
        <dbReference type="SAM" id="SignalP"/>
    </source>
</evidence>
<dbReference type="PROSITE" id="PS51257">
    <property type="entry name" value="PROKAR_LIPOPROTEIN"/>
    <property type="match status" value="1"/>
</dbReference>
<reference evidence="2" key="1">
    <citation type="journal article" date="2014" name="Int. J. Syst. Evol. Microbiol.">
        <title>Complete genome sequence of Corynebacterium casei LMG S-19264T (=DSM 44701T), isolated from a smear-ripened cheese.</title>
        <authorList>
            <consortium name="US DOE Joint Genome Institute (JGI-PGF)"/>
            <person name="Walter F."/>
            <person name="Albersmeier A."/>
            <person name="Kalinowski J."/>
            <person name="Ruckert C."/>
        </authorList>
    </citation>
    <scope>NUCLEOTIDE SEQUENCE</scope>
    <source>
        <strain evidence="2">JCM 3091</strain>
    </source>
</reference>
<keyword evidence="1" id="KW-0732">Signal</keyword>
<feature type="signal peptide" evidence="1">
    <location>
        <begin position="1"/>
        <end position="28"/>
    </location>
</feature>
<name>A0A8J3FEX0_9ACTN</name>